<gene>
    <name evidence="2" type="ORF">L9F63_015051</name>
</gene>
<evidence type="ECO:0000313" key="2">
    <source>
        <dbReference type="EMBL" id="KAJ9593400.1"/>
    </source>
</evidence>
<accession>A0AAD8A734</accession>
<reference evidence="2" key="2">
    <citation type="submission" date="2023-05" db="EMBL/GenBank/DDBJ databases">
        <authorList>
            <person name="Fouks B."/>
        </authorList>
    </citation>
    <scope>NUCLEOTIDE SEQUENCE</scope>
    <source>
        <strain evidence="2">Stay&amp;Tobe</strain>
        <tissue evidence="2">Testes</tissue>
    </source>
</reference>
<keyword evidence="3" id="KW-1185">Reference proteome</keyword>
<dbReference type="Proteomes" id="UP001233999">
    <property type="component" value="Unassembled WGS sequence"/>
</dbReference>
<keyword evidence="1" id="KW-0472">Membrane</keyword>
<dbReference type="AlphaFoldDB" id="A0AAD8A734"/>
<feature type="transmembrane region" description="Helical" evidence="1">
    <location>
        <begin position="25"/>
        <end position="45"/>
    </location>
</feature>
<evidence type="ECO:0000256" key="1">
    <source>
        <dbReference type="SAM" id="Phobius"/>
    </source>
</evidence>
<reference evidence="2" key="1">
    <citation type="journal article" date="2023" name="IScience">
        <title>Live-bearing cockroach genome reveals convergent evolutionary mechanisms linked to viviparity in insects and beyond.</title>
        <authorList>
            <person name="Fouks B."/>
            <person name="Harrison M.C."/>
            <person name="Mikhailova A.A."/>
            <person name="Marchal E."/>
            <person name="English S."/>
            <person name="Carruthers M."/>
            <person name="Jennings E.C."/>
            <person name="Chiamaka E.L."/>
            <person name="Frigard R.A."/>
            <person name="Pippel M."/>
            <person name="Attardo G.M."/>
            <person name="Benoit J.B."/>
            <person name="Bornberg-Bauer E."/>
            <person name="Tobe S.S."/>
        </authorList>
    </citation>
    <scope>NUCLEOTIDE SEQUENCE</scope>
    <source>
        <strain evidence="2">Stay&amp;Tobe</strain>
    </source>
</reference>
<evidence type="ECO:0000313" key="3">
    <source>
        <dbReference type="Proteomes" id="UP001233999"/>
    </source>
</evidence>
<protein>
    <submittedName>
        <fullName evidence="2">Uncharacterized protein</fullName>
    </submittedName>
</protein>
<sequence>STFSRKKNPLPPSFMFNCTVHRKSLCYCYASHISVLATGVMWFSMTDGVTRFS</sequence>
<dbReference type="EMBL" id="JASPKZ010003444">
    <property type="protein sequence ID" value="KAJ9593400.1"/>
    <property type="molecule type" value="Genomic_DNA"/>
</dbReference>
<keyword evidence="1" id="KW-0812">Transmembrane</keyword>
<keyword evidence="1" id="KW-1133">Transmembrane helix</keyword>
<proteinExistence type="predicted"/>
<organism evidence="2 3">
    <name type="scientific">Diploptera punctata</name>
    <name type="common">Pacific beetle cockroach</name>
    <dbReference type="NCBI Taxonomy" id="6984"/>
    <lineage>
        <taxon>Eukaryota</taxon>
        <taxon>Metazoa</taxon>
        <taxon>Ecdysozoa</taxon>
        <taxon>Arthropoda</taxon>
        <taxon>Hexapoda</taxon>
        <taxon>Insecta</taxon>
        <taxon>Pterygota</taxon>
        <taxon>Neoptera</taxon>
        <taxon>Polyneoptera</taxon>
        <taxon>Dictyoptera</taxon>
        <taxon>Blattodea</taxon>
        <taxon>Blaberoidea</taxon>
        <taxon>Blaberidae</taxon>
        <taxon>Diplopterinae</taxon>
        <taxon>Diploptera</taxon>
    </lineage>
</organism>
<feature type="non-terminal residue" evidence="2">
    <location>
        <position position="53"/>
    </location>
</feature>
<feature type="non-terminal residue" evidence="2">
    <location>
        <position position="1"/>
    </location>
</feature>
<comment type="caution">
    <text evidence="2">The sequence shown here is derived from an EMBL/GenBank/DDBJ whole genome shotgun (WGS) entry which is preliminary data.</text>
</comment>
<name>A0AAD8A734_DIPPU</name>